<dbReference type="Proteomes" id="UP000008063">
    <property type="component" value="Unassembled WGS sequence"/>
</dbReference>
<dbReference type="EMBL" id="GL945477">
    <property type="protein sequence ID" value="EGO02034.1"/>
    <property type="molecule type" value="Genomic_DNA"/>
</dbReference>
<accession>F8PPF7</accession>
<name>F8PPF7_SERL3</name>
<feature type="compositionally biased region" description="Basic residues" evidence="1">
    <location>
        <begin position="394"/>
        <end position="404"/>
    </location>
</feature>
<organism evidence="3">
    <name type="scientific">Serpula lacrymans var. lacrymans (strain S7.3)</name>
    <name type="common">Dry rot fungus</name>
    <dbReference type="NCBI Taxonomy" id="936435"/>
    <lineage>
        <taxon>Eukaryota</taxon>
        <taxon>Fungi</taxon>
        <taxon>Dikarya</taxon>
        <taxon>Basidiomycota</taxon>
        <taxon>Agaricomycotina</taxon>
        <taxon>Agaricomycetes</taxon>
        <taxon>Agaricomycetidae</taxon>
        <taxon>Boletales</taxon>
        <taxon>Coniophorineae</taxon>
        <taxon>Serpulaceae</taxon>
        <taxon>Serpula</taxon>
    </lineage>
</organism>
<feature type="compositionally biased region" description="Polar residues" evidence="1">
    <location>
        <begin position="265"/>
        <end position="276"/>
    </location>
</feature>
<evidence type="ECO:0000313" key="2">
    <source>
        <dbReference type="EMBL" id="EGO02034.1"/>
    </source>
</evidence>
<dbReference type="HOGENOM" id="CLU_654099_0_0_1"/>
<protein>
    <submittedName>
        <fullName evidence="2">Uncharacterized protein</fullName>
    </submittedName>
</protein>
<feature type="compositionally biased region" description="Polar residues" evidence="1">
    <location>
        <begin position="410"/>
        <end position="420"/>
    </location>
</feature>
<feature type="region of interest" description="Disordered" evidence="1">
    <location>
        <begin position="240"/>
        <end position="420"/>
    </location>
</feature>
<sequence length="420" mass="46113">MHEESSNERGAHKSMIAGIEGQGEAGTEAVSTNKMEPTMINDDVEHAPFVASDEVLENPQTVNPSIYDPSSSSSGAPNIIVKHIPASQPTPEMLAQYGVKVRDFAYESTLPPIAPIPRVPRQIQPGPRPLKRARNIYDEVYGDNQSSSIVAVGHVAVLRSPNRGESDHETKKLRFIRRKSTELIEKPRALPCRTLGYADLSQYNSERPGPSRMVTAVPRTPTSIIQKRSINPFAHTFHAESQDSEPYVDTPHVTPNGSLHWGIRDTSSIPASSSQEPVPEAVTYSQLGLSPEFSQGDTSPITPIVPPSHTVNSDPSFLSSREAPDSSTDSPTPASPDLHPVSSKRTRARRNADMISPDPPSPRYFLRRRSLLSVHTPPRLRSHPYPVKVSPPRKNAKASSRPRRIRNDSRNGFQESLPSG</sequence>
<gene>
    <name evidence="2" type="ORF">SERLA73DRAFT_71185</name>
</gene>
<dbReference type="AlphaFoldDB" id="F8PPF7"/>
<dbReference type="InParanoid" id="F8PPF7"/>
<keyword evidence="3" id="KW-1185">Reference proteome</keyword>
<feature type="region of interest" description="Disordered" evidence="1">
    <location>
        <begin position="1"/>
        <end position="29"/>
    </location>
</feature>
<feature type="compositionally biased region" description="Polar residues" evidence="1">
    <location>
        <begin position="283"/>
        <end position="301"/>
    </location>
</feature>
<feature type="compositionally biased region" description="Basic and acidic residues" evidence="1">
    <location>
        <begin position="1"/>
        <end position="11"/>
    </location>
</feature>
<dbReference type="OMA" id="SIPRTWY"/>
<evidence type="ECO:0000256" key="1">
    <source>
        <dbReference type="SAM" id="MobiDB-lite"/>
    </source>
</evidence>
<feature type="compositionally biased region" description="Low complexity" evidence="1">
    <location>
        <begin position="325"/>
        <end position="337"/>
    </location>
</feature>
<dbReference type="OrthoDB" id="3232876at2759"/>
<feature type="compositionally biased region" description="Polar residues" evidence="1">
    <location>
        <begin position="309"/>
        <end position="319"/>
    </location>
</feature>
<evidence type="ECO:0000313" key="3">
    <source>
        <dbReference type="Proteomes" id="UP000008063"/>
    </source>
</evidence>
<reference evidence="3" key="1">
    <citation type="journal article" date="2011" name="Science">
        <title>The plant cell wall-decomposing machinery underlies the functional diversity of forest fungi.</title>
        <authorList>
            <person name="Eastwood D.C."/>
            <person name="Floudas D."/>
            <person name="Binder M."/>
            <person name="Majcherczyk A."/>
            <person name="Schneider P."/>
            <person name="Aerts A."/>
            <person name="Asiegbu F.O."/>
            <person name="Baker S.E."/>
            <person name="Barry K."/>
            <person name="Bendiksby M."/>
            <person name="Blumentritt M."/>
            <person name="Coutinho P.M."/>
            <person name="Cullen D."/>
            <person name="de Vries R.P."/>
            <person name="Gathman A."/>
            <person name="Goodell B."/>
            <person name="Henrissat B."/>
            <person name="Ihrmark K."/>
            <person name="Kauserud H."/>
            <person name="Kohler A."/>
            <person name="LaButti K."/>
            <person name="Lapidus A."/>
            <person name="Lavin J.L."/>
            <person name="Lee Y.-H."/>
            <person name="Lindquist E."/>
            <person name="Lilly W."/>
            <person name="Lucas S."/>
            <person name="Morin E."/>
            <person name="Murat C."/>
            <person name="Oguiza J.A."/>
            <person name="Park J."/>
            <person name="Pisabarro A.G."/>
            <person name="Riley R."/>
            <person name="Rosling A."/>
            <person name="Salamov A."/>
            <person name="Schmidt O."/>
            <person name="Schmutz J."/>
            <person name="Skrede I."/>
            <person name="Stenlid J."/>
            <person name="Wiebenga A."/>
            <person name="Xie X."/>
            <person name="Kuees U."/>
            <person name="Hibbett D.S."/>
            <person name="Hoffmeister D."/>
            <person name="Hoegberg N."/>
            <person name="Martin F."/>
            <person name="Grigoriev I.V."/>
            <person name="Watkinson S.C."/>
        </authorList>
    </citation>
    <scope>NUCLEOTIDE SEQUENCE [LARGE SCALE GENOMIC DNA]</scope>
    <source>
        <strain evidence="3">strain S7.3</strain>
    </source>
</reference>
<proteinExistence type="predicted"/>